<gene>
    <name evidence="2" type="ORF">ACFOU2_12140</name>
</gene>
<evidence type="ECO:0000313" key="3">
    <source>
        <dbReference type="Proteomes" id="UP001595752"/>
    </source>
</evidence>
<organism evidence="2 3">
    <name type="scientific">Bacillus songklensis</name>
    <dbReference type="NCBI Taxonomy" id="1069116"/>
    <lineage>
        <taxon>Bacteria</taxon>
        <taxon>Bacillati</taxon>
        <taxon>Bacillota</taxon>
        <taxon>Bacilli</taxon>
        <taxon>Bacillales</taxon>
        <taxon>Bacillaceae</taxon>
        <taxon>Bacillus</taxon>
    </lineage>
</organism>
<reference evidence="3" key="1">
    <citation type="journal article" date="2019" name="Int. J. Syst. Evol. Microbiol.">
        <title>The Global Catalogue of Microorganisms (GCM) 10K type strain sequencing project: providing services to taxonomists for standard genome sequencing and annotation.</title>
        <authorList>
            <consortium name="The Broad Institute Genomics Platform"/>
            <consortium name="The Broad Institute Genome Sequencing Center for Infectious Disease"/>
            <person name="Wu L."/>
            <person name="Ma J."/>
        </authorList>
    </citation>
    <scope>NUCLEOTIDE SEQUENCE [LARGE SCALE GENOMIC DNA]</scope>
    <source>
        <strain evidence="3">CCUG 61889</strain>
    </source>
</reference>
<feature type="compositionally biased region" description="Basic and acidic residues" evidence="1">
    <location>
        <begin position="1"/>
        <end position="12"/>
    </location>
</feature>
<accession>A0ABV8B3F4</accession>
<dbReference type="Proteomes" id="UP001595752">
    <property type="component" value="Unassembled WGS sequence"/>
</dbReference>
<proteinExistence type="predicted"/>
<dbReference type="RefSeq" id="WP_377915417.1">
    <property type="nucleotide sequence ID" value="NZ_JBHRZT010000052.1"/>
</dbReference>
<sequence length="52" mass="6206">MTDKHDKGKRLYVEPSSSPSLVIKTNLDPENATEENPYYTHKRDEKFEQYFK</sequence>
<evidence type="ECO:0000313" key="2">
    <source>
        <dbReference type="EMBL" id="MFC3884197.1"/>
    </source>
</evidence>
<comment type="caution">
    <text evidence="2">The sequence shown here is derived from an EMBL/GenBank/DDBJ whole genome shotgun (WGS) entry which is preliminary data.</text>
</comment>
<protein>
    <submittedName>
        <fullName evidence="2">Uncharacterized protein</fullName>
    </submittedName>
</protein>
<name>A0ABV8B3F4_9BACI</name>
<feature type="region of interest" description="Disordered" evidence="1">
    <location>
        <begin position="1"/>
        <end position="52"/>
    </location>
</feature>
<evidence type="ECO:0000256" key="1">
    <source>
        <dbReference type="SAM" id="MobiDB-lite"/>
    </source>
</evidence>
<dbReference type="EMBL" id="JBHRZT010000052">
    <property type="protein sequence ID" value="MFC3884197.1"/>
    <property type="molecule type" value="Genomic_DNA"/>
</dbReference>
<keyword evidence="3" id="KW-1185">Reference proteome</keyword>
<feature type="compositionally biased region" description="Basic and acidic residues" evidence="1">
    <location>
        <begin position="41"/>
        <end position="52"/>
    </location>
</feature>